<name>A0A0K2UN61_LEPSM</name>
<evidence type="ECO:0000256" key="1">
    <source>
        <dbReference type="SAM" id="Phobius"/>
    </source>
</evidence>
<keyword evidence="1" id="KW-1133">Transmembrane helix</keyword>
<keyword evidence="1" id="KW-0472">Membrane</keyword>
<accession>A0A0K2UN61</accession>
<organism evidence="2">
    <name type="scientific">Lepeophtheirus salmonis</name>
    <name type="common">Salmon louse</name>
    <name type="synonym">Caligus salmonis</name>
    <dbReference type="NCBI Taxonomy" id="72036"/>
    <lineage>
        <taxon>Eukaryota</taxon>
        <taxon>Metazoa</taxon>
        <taxon>Ecdysozoa</taxon>
        <taxon>Arthropoda</taxon>
        <taxon>Crustacea</taxon>
        <taxon>Multicrustacea</taxon>
        <taxon>Hexanauplia</taxon>
        <taxon>Copepoda</taxon>
        <taxon>Siphonostomatoida</taxon>
        <taxon>Caligidae</taxon>
        <taxon>Lepeophtheirus</taxon>
    </lineage>
</organism>
<keyword evidence="1" id="KW-0812">Transmembrane</keyword>
<dbReference type="EMBL" id="HACA01022358">
    <property type="protein sequence ID" value="CDW39719.1"/>
    <property type="molecule type" value="Transcribed_RNA"/>
</dbReference>
<protein>
    <submittedName>
        <fullName evidence="2">Uncharacterized protein</fullName>
    </submittedName>
</protein>
<feature type="non-terminal residue" evidence="2">
    <location>
        <position position="1"/>
    </location>
</feature>
<reference evidence="2" key="1">
    <citation type="submission" date="2014-05" db="EMBL/GenBank/DDBJ databases">
        <authorList>
            <person name="Chronopoulou M."/>
        </authorList>
    </citation>
    <scope>NUCLEOTIDE SEQUENCE</scope>
    <source>
        <tissue evidence="2">Whole organism</tissue>
    </source>
</reference>
<feature type="transmembrane region" description="Helical" evidence="1">
    <location>
        <begin position="42"/>
        <end position="58"/>
    </location>
</feature>
<evidence type="ECO:0000313" key="2">
    <source>
        <dbReference type="EMBL" id="CDW39719.1"/>
    </source>
</evidence>
<sequence length="59" mass="7218">HRLPIFTFILAIIPLINKIKYEEVVAYNFQTRLYQVAPIKVQFFVIELIIYVFIFFFYL</sequence>
<dbReference type="AlphaFoldDB" id="A0A0K2UN61"/>
<proteinExistence type="predicted"/>